<dbReference type="GO" id="GO:0000329">
    <property type="term" value="C:fungal-type vacuole membrane"/>
    <property type="evidence" value="ECO:0007669"/>
    <property type="project" value="TreeGrafter"/>
</dbReference>
<feature type="transmembrane region" description="Helical" evidence="7">
    <location>
        <begin position="785"/>
        <end position="806"/>
    </location>
</feature>
<evidence type="ECO:0000256" key="3">
    <source>
        <dbReference type="ARBA" id="ARBA00022692"/>
    </source>
</evidence>
<dbReference type="GO" id="GO:0042144">
    <property type="term" value="P:vacuole fusion, non-autophagic"/>
    <property type="evidence" value="ECO:0007669"/>
    <property type="project" value="TreeGrafter"/>
</dbReference>
<evidence type="ECO:0000256" key="1">
    <source>
        <dbReference type="ARBA" id="ARBA00004128"/>
    </source>
</evidence>
<evidence type="ECO:0000256" key="4">
    <source>
        <dbReference type="ARBA" id="ARBA00022989"/>
    </source>
</evidence>
<dbReference type="InterPro" id="IPR051572">
    <property type="entry name" value="VTC_Complex_Subunit"/>
</dbReference>
<keyword evidence="2" id="KW-0926">Vacuole</keyword>
<proteinExistence type="predicted"/>
<protein>
    <recommendedName>
        <fullName evidence="8">SPX domain-containing protein</fullName>
    </recommendedName>
</protein>
<sequence>MKYGDTLRQRSIPEWGHYNIDYDYLKDLIKYQTTSREGKAVSIPGQGDTQEKAFGDTFLKVLKAQHDRVNLFVKSKSGEIERRLEYIRKSLAQLQSQRHDAVLPLPARTVEKYAKIDADVIKAGEEIRSLSRFRVVQRTGFVKILKKYKRWTRDRELEHQFKTQVLNSPDSFFQMDLGVLLDQYIEVLAAVRAPLNEHSPTGANARNTPSRIGKALEEGTDVDYDIALSTIPLGSQGCRAVYWIHPDHVVEIQVLILQHMRLYTGGNNQNSVTPDDSASTTSNRRKSCATLDKYLGSEEDTGFIILDNAESFGIKQNASTVGASEDATGAIRAKAAGHALWTATGEAAVVVGLQSMNVKAAKLKRKHLGLFVKGASLHEQEEHDASRGKSADVRQWLAEHPDVKAVAGFCAKRTRFVGLQNTIAGGLWATIDRDIFMKEHLLENLGSNEWLSGARNGSREFPHAVLEIRREGNYSTSLIHSLDHSHLVERVRGFSLEAHSVWACCKPSTMTAPIWMTVLDIDIRKLPEPVKRRRRKGSSTTETTSRSPPSVATSTSTPPMTDGQSSSPQASRGEDTSATSAPEFIEPPPLRAFRKKRKLYAKYPPLIEDEPPQRYWNEYDNPSEDEEYYIYVDPTATLKYPGQDLFEAFARKTRVLLGMHSREDEEDALLSGAEDATTDDDDTADETPVTTPKTYGTMERERNFGNMPRFLGDSVHNADRSNMLRRSSGRGGQTLFTEIERRQHAREMTKLRLYSICLASAVVIDIILSALSATSRKKERGVVDVIVLFGAICSLILLIIAVSSMLSRRERLGWLHQGFVCLVTIGVVVADVLLLRWVINL</sequence>
<dbReference type="Gene3D" id="3.20.100.30">
    <property type="entry name" value="VTC, catalytic tunnel domain"/>
    <property type="match status" value="1"/>
</dbReference>
<evidence type="ECO:0000313" key="10">
    <source>
        <dbReference type="Proteomes" id="UP000799444"/>
    </source>
</evidence>
<dbReference type="EMBL" id="ML996117">
    <property type="protein sequence ID" value="KAF2737312.1"/>
    <property type="molecule type" value="Genomic_DNA"/>
</dbReference>
<dbReference type="OrthoDB" id="5588846at2759"/>
<dbReference type="CDD" id="cd14474">
    <property type="entry name" value="SPX_YDR089W"/>
    <property type="match status" value="1"/>
</dbReference>
<evidence type="ECO:0000256" key="6">
    <source>
        <dbReference type="SAM" id="MobiDB-lite"/>
    </source>
</evidence>
<dbReference type="GO" id="GO:0033254">
    <property type="term" value="C:vacuolar transporter chaperone complex"/>
    <property type="evidence" value="ECO:0007669"/>
    <property type="project" value="TreeGrafter"/>
</dbReference>
<dbReference type="GO" id="GO:0016237">
    <property type="term" value="P:microautophagy"/>
    <property type="evidence" value="ECO:0007669"/>
    <property type="project" value="TreeGrafter"/>
</dbReference>
<comment type="subcellular location">
    <subcellularLocation>
        <location evidence="1">Vacuole membrane</location>
        <topology evidence="1">Multi-pass membrane protein</topology>
    </subcellularLocation>
</comment>
<feature type="compositionally biased region" description="Polar residues" evidence="6">
    <location>
        <begin position="562"/>
        <end position="580"/>
    </location>
</feature>
<organism evidence="9 10">
    <name type="scientific">Polyplosphaeria fusca</name>
    <dbReference type="NCBI Taxonomy" id="682080"/>
    <lineage>
        <taxon>Eukaryota</taxon>
        <taxon>Fungi</taxon>
        <taxon>Dikarya</taxon>
        <taxon>Ascomycota</taxon>
        <taxon>Pezizomycotina</taxon>
        <taxon>Dothideomycetes</taxon>
        <taxon>Pleosporomycetidae</taxon>
        <taxon>Pleosporales</taxon>
        <taxon>Tetraplosphaeriaceae</taxon>
        <taxon>Polyplosphaeria</taxon>
    </lineage>
</organism>
<dbReference type="Proteomes" id="UP000799444">
    <property type="component" value="Unassembled WGS sequence"/>
</dbReference>
<feature type="domain" description="SPX" evidence="8">
    <location>
        <begin position="1"/>
        <end position="162"/>
    </location>
</feature>
<evidence type="ECO:0000256" key="2">
    <source>
        <dbReference type="ARBA" id="ARBA00022554"/>
    </source>
</evidence>
<evidence type="ECO:0000259" key="8">
    <source>
        <dbReference type="PROSITE" id="PS51382"/>
    </source>
</evidence>
<feature type="transmembrane region" description="Helical" evidence="7">
    <location>
        <begin position="818"/>
        <end position="839"/>
    </location>
</feature>
<name>A0A9P4R184_9PLEO</name>
<dbReference type="InterPro" id="IPR042267">
    <property type="entry name" value="VTC_sf"/>
</dbReference>
<dbReference type="PANTHER" id="PTHR46140:SF1">
    <property type="entry name" value="VACUOLAR TRANSPORTER CHAPERONE COMPLEX SUBUNIT 4-RELATED"/>
    <property type="match status" value="1"/>
</dbReference>
<dbReference type="PANTHER" id="PTHR46140">
    <property type="entry name" value="VACUOLAR TRANSPORTER CHAPERONE 1-RELATED"/>
    <property type="match status" value="1"/>
</dbReference>
<evidence type="ECO:0000256" key="5">
    <source>
        <dbReference type="ARBA" id="ARBA00023136"/>
    </source>
</evidence>
<dbReference type="Pfam" id="PF09359">
    <property type="entry name" value="VTC"/>
    <property type="match status" value="1"/>
</dbReference>
<reference evidence="9" key="1">
    <citation type="journal article" date="2020" name="Stud. Mycol.">
        <title>101 Dothideomycetes genomes: a test case for predicting lifestyles and emergence of pathogens.</title>
        <authorList>
            <person name="Haridas S."/>
            <person name="Albert R."/>
            <person name="Binder M."/>
            <person name="Bloem J."/>
            <person name="Labutti K."/>
            <person name="Salamov A."/>
            <person name="Andreopoulos B."/>
            <person name="Baker S."/>
            <person name="Barry K."/>
            <person name="Bills G."/>
            <person name="Bluhm B."/>
            <person name="Cannon C."/>
            <person name="Castanera R."/>
            <person name="Culley D."/>
            <person name="Daum C."/>
            <person name="Ezra D."/>
            <person name="Gonzalez J."/>
            <person name="Henrissat B."/>
            <person name="Kuo A."/>
            <person name="Liang C."/>
            <person name="Lipzen A."/>
            <person name="Lutzoni F."/>
            <person name="Magnuson J."/>
            <person name="Mondo S."/>
            <person name="Nolan M."/>
            <person name="Ohm R."/>
            <person name="Pangilinan J."/>
            <person name="Park H.-J."/>
            <person name="Ramirez L."/>
            <person name="Alfaro M."/>
            <person name="Sun H."/>
            <person name="Tritt A."/>
            <person name="Yoshinaga Y."/>
            <person name="Zwiers L.-H."/>
            <person name="Turgeon B."/>
            <person name="Goodwin S."/>
            <person name="Spatafora J."/>
            <person name="Crous P."/>
            <person name="Grigoriev I."/>
        </authorList>
    </citation>
    <scope>NUCLEOTIDE SEQUENCE</scope>
    <source>
        <strain evidence="9">CBS 125425</strain>
    </source>
</reference>
<keyword evidence="4 7" id="KW-1133">Transmembrane helix</keyword>
<dbReference type="InterPro" id="IPR018966">
    <property type="entry name" value="VTC_domain"/>
</dbReference>
<gene>
    <name evidence="9" type="ORF">EJ04DRAFT_488329</name>
</gene>
<keyword evidence="10" id="KW-1185">Reference proteome</keyword>
<evidence type="ECO:0000256" key="7">
    <source>
        <dbReference type="SAM" id="Phobius"/>
    </source>
</evidence>
<dbReference type="AlphaFoldDB" id="A0A9P4R184"/>
<feature type="region of interest" description="Disordered" evidence="6">
    <location>
        <begin position="665"/>
        <end position="694"/>
    </location>
</feature>
<keyword evidence="5 7" id="KW-0472">Membrane</keyword>
<keyword evidence="3 7" id="KW-0812">Transmembrane</keyword>
<evidence type="ECO:0000313" key="9">
    <source>
        <dbReference type="EMBL" id="KAF2737312.1"/>
    </source>
</evidence>
<comment type="caution">
    <text evidence="9">The sequence shown here is derived from an EMBL/GenBank/DDBJ whole genome shotgun (WGS) entry which is preliminary data.</text>
</comment>
<dbReference type="PROSITE" id="PS51382">
    <property type="entry name" value="SPX"/>
    <property type="match status" value="1"/>
</dbReference>
<feature type="compositionally biased region" description="Low complexity" evidence="6">
    <location>
        <begin position="538"/>
        <end position="561"/>
    </location>
</feature>
<dbReference type="InterPro" id="IPR004331">
    <property type="entry name" value="SPX_dom"/>
</dbReference>
<dbReference type="GO" id="GO:0006799">
    <property type="term" value="P:polyphosphate biosynthetic process"/>
    <property type="evidence" value="ECO:0007669"/>
    <property type="project" value="UniProtKB-ARBA"/>
</dbReference>
<feature type="region of interest" description="Disordered" evidence="6">
    <location>
        <begin position="529"/>
        <end position="588"/>
    </location>
</feature>
<dbReference type="GO" id="GO:0007034">
    <property type="term" value="P:vacuolar transport"/>
    <property type="evidence" value="ECO:0007669"/>
    <property type="project" value="TreeGrafter"/>
</dbReference>
<accession>A0A9P4R184</accession>
<feature type="transmembrane region" description="Helical" evidence="7">
    <location>
        <begin position="751"/>
        <end position="773"/>
    </location>
</feature>
<feature type="compositionally biased region" description="Acidic residues" evidence="6">
    <location>
        <begin position="676"/>
        <end position="685"/>
    </location>
</feature>